<proteinExistence type="predicted"/>
<dbReference type="InterPro" id="IPR036188">
    <property type="entry name" value="FAD/NAD-bd_sf"/>
</dbReference>
<dbReference type="Proteomes" id="UP000371041">
    <property type="component" value="Chromosome"/>
</dbReference>
<organism evidence="3 4">
    <name type="scientific">Allosaccharopolyspora coralli</name>
    <dbReference type="NCBI Taxonomy" id="2665642"/>
    <lineage>
        <taxon>Bacteria</taxon>
        <taxon>Bacillati</taxon>
        <taxon>Actinomycetota</taxon>
        <taxon>Actinomycetes</taxon>
        <taxon>Pseudonocardiales</taxon>
        <taxon>Pseudonocardiaceae</taxon>
        <taxon>Allosaccharopolyspora</taxon>
    </lineage>
</organism>
<keyword evidence="1" id="KW-0560">Oxidoreductase</keyword>
<dbReference type="PANTHER" id="PTHR13847">
    <property type="entry name" value="SARCOSINE DEHYDROGENASE-RELATED"/>
    <property type="match status" value="1"/>
</dbReference>
<dbReference type="SUPFAM" id="SSF54373">
    <property type="entry name" value="FAD-linked reductases, C-terminal domain"/>
    <property type="match status" value="1"/>
</dbReference>
<evidence type="ECO:0000313" key="3">
    <source>
        <dbReference type="EMBL" id="QGK69840.1"/>
    </source>
</evidence>
<dbReference type="Gene3D" id="3.30.9.10">
    <property type="entry name" value="D-Amino Acid Oxidase, subunit A, domain 2"/>
    <property type="match status" value="1"/>
</dbReference>
<dbReference type="RefSeq" id="WP_154076433.1">
    <property type="nucleotide sequence ID" value="NZ_CP045929.1"/>
</dbReference>
<dbReference type="Pfam" id="PF01266">
    <property type="entry name" value="DAO"/>
    <property type="match status" value="1"/>
</dbReference>
<dbReference type="PANTHER" id="PTHR13847:SF287">
    <property type="entry name" value="FAD-DEPENDENT OXIDOREDUCTASE DOMAIN-CONTAINING PROTEIN 1"/>
    <property type="match status" value="1"/>
</dbReference>
<name>A0A5Q3Q7N7_9PSEU</name>
<keyword evidence="4" id="KW-1185">Reference proteome</keyword>
<dbReference type="GO" id="GO:0016491">
    <property type="term" value="F:oxidoreductase activity"/>
    <property type="evidence" value="ECO:0007669"/>
    <property type="project" value="UniProtKB-KW"/>
</dbReference>
<accession>A0A5Q3Q7N7</accession>
<dbReference type="AlphaFoldDB" id="A0A5Q3Q7N7"/>
<reference evidence="4" key="1">
    <citation type="submission" date="2019-11" db="EMBL/GenBank/DDBJ databases">
        <title>The complete genome sequence of Saccharopolyspora sp. E2A.</title>
        <authorList>
            <person name="Zhang G."/>
        </authorList>
    </citation>
    <scope>NUCLEOTIDE SEQUENCE [LARGE SCALE GENOMIC DNA]</scope>
    <source>
        <strain evidence="4">E2A</strain>
    </source>
</reference>
<dbReference type="InterPro" id="IPR006076">
    <property type="entry name" value="FAD-dep_OxRdtase"/>
</dbReference>
<evidence type="ECO:0000256" key="1">
    <source>
        <dbReference type="ARBA" id="ARBA00023002"/>
    </source>
</evidence>
<dbReference type="SUPFAM" id="SSF51905">
    <property type="entry name" value="FAD/NAD(P)-binding domain"/>
    <property type="match status" value="1"/>
</dbReference>
<dbReference type="GO" id="GO:0005737">
    <property type="term" value="C:cytoplasm"/>
    <property type="evidence" value="ECO:0007669"/>
    <property type="project" value="TreeGrafter"/>
</dbReference>
<evidence type="ECO:0000259" key="2">
    <source>
        <dbReference type="Pfam" id="PF01266"/>
    </source>
</evidence>
<sequence length="384" mass="40774">MTSALPEHAEVVVVGGGVIGTSTAFHLAEAGVDVLLLERDELGAGSTCRAAGGVRAQFSDSVNIALGQRSLRAFENFGSRPGAEIDLKQHGYLFLLSNGDDLAVFERNVELQNSMGVPSRILTVDEACALSPYVVPDGLVGAAFSPADGHCTPEAVVQGYAQATRRHGGVVRRHCAVTGITTSGAEITAVRTDHGDVATSIVVCAAGAWSAAIGSLVGVELDVRPLRRQILVSEAVPDLPRTLPFTIDFDSSFYFHTEGQGLLIGMSDPDEEFGFRTDTDDRWLGRLTDAIARRAPRLADLGVGHGWAGLYEVTPDRNALVGESDRPGRFLYATGFSGHGFLQGPAVGEVLRDLVLEREPVVDVSALHADRFAHAAVRPEHNCI</sequence>
<evidence type="ECO:0000313" key="4">
    <source>
        <dbReference type="Proteomes" id="UP000371041"/>
    </source>
</evidence>
<feature type="domain" description="FAD dependent oxidoreductase" evidence="2">
    <location>
        <begin position="11"/>
        <end position="354"/>
    </location>
</feature>
<dbReference type="EMBL" id="CP045929">
    <property type="protein sequence ID" value="QGK69840.1"/>
    <property type="molecule type" value="Genomic_DNA"/>
</dbReference>
<dbReference type="Gene3D" id="3.50.50.60">
    <property type="entry name" value="FAD/NAD(P)-binding domain"/>
    <property type="match status" value="1"/>
</dbReference>
<dbReference type="KEGG" id="sace:GIY23_10200"/>
<gene>
    <name evidence="3" type="ORF">GIY23_10200</name>
</gene>
<protein>
    <submittedName>
        <fullName evidence="3">FAD-dependent oxidoreductase</fullName>
    </submittedName>
</protein>